<proteinExistence type="predicted"/>
<evidence type="ECO:0000313" key="2">
    <source>
        <dbReference type="EMBL" id="SJZ92427.1"/>
    </source>
</evidence>
<keyword evidence="3" id="KW-1185">Reference proteome</keyword>
<evidence type="ECO:0000313" key="3">
    <source>
        <dbReference type="Proteomes" id="UP000190637"/>
    </source>
</evidence>
<organism evidence="2 3">
    <name type="scientific">Marinactinospora thermotolerans DSM 45154</name>
    <dbReference type="NCBI Taxonomy" id="1122192"/>
    <lineage>
        <taxon>Bacteria</taxon>
        <taxon>Bacillati</taxon>
        <taxon>Actinomycetota</taxon>
        <taxon>Actinomycetes</taxon>
        <taxon>Streptosporangiales</taxon>
        <taxon>Nocardiopsidaceae</taxon>
        <taxon>Marinactinospora</taxon>
    </lineage>
</organism>
<evidence type="ECO:0000256" key="1">
    <source>
        <dbReference type="SAM" id="MobiDB-lite"/>
    </source>
</evidence>
<feature type="compositionally biased region" description="Basic residues" evidence="1">
    <location>
        <begin position="61"/>
        <end position="75"/>
    </location>
</feature>
<reference evidence="2 3" key="1">
    <citation type="submission" date="2017-02" db="EMBL/GenBank/DDBJ databases">
        <authorList>
            <person name="Peterson S.W."/>
        </authorList>
    </citation>
    <scope>NUCLEOTIDE SEQUENCE [LARGE SCALE GENOMIC DNA]</scope>
    <source>
        <strain evidence="2 3">DSM 45154</strain>
    </source>
</reference>
<gene>
    <name evidence="2" type="ORF">SAMN02745673_01881</name>
</gene>
<dbReference type="Proteomes" id="UP000190637">
    <property type="component" value="Unassembled WGS sequence"/>
</dbReference>
<dbReference type="AlphaFoldDB" id="A0A1T4PMI2"/>
<feature type="compositionally biased region" description="Basic and acidic residues" evidence="1">
    <location>
        <begin position="14"/>
        <end position="30"/>
    </location>
</feature>
<feature type="compositionally biased region" description="Basic residues" evidence="1">
    <location>
        <begin position="83"/>
        <end position="95"/>
    </location>
</feature>
<protein>
    <submittedName>
        <fullName evidence="2">Uncharacterized protein</fullName>
    </submittedName>
</protein>
<feature type="region of interest" description="Disordered" evidence="1">
    <location>
        <begin position="1"/>
        <end position="95"/>
    </location>
</feature>
<dbReference type="EMBL" id="FUWS01000004">
    <property type="protein sequence ID" value="SJZ92427.1"/>
    <property type="molecule type" value="Genomic_DNA"/>
</dbReference>
<name>A0A1T4PMI2_9ACTN</name>
<dbReference type="STRING" id="1122192.SAMN02745673_01881"/>
<sequence length="95" mass="10714">MLRDGRSAATDLRLVGEEPPGHAKIKEVTKKAHRTAQNTAWDAKTARLSVLEGRKTEKSRRPPSKPRGKRSHRMIRGGMARGPNKHRLARRSSDR</sequence>
<accession>A0A1T4PMI2</accession>